<feature type="domain" description="DUF2059" evidence="2">
    <location>
        <begin position="79"/>
        <end position="136"/>
    </location>
</feature>
<dbReference type="KEGG" id="fbl:Fbal_3509"/>
<dbReference type="Pfam" id="PF09832">
    <property type="entry name" value="DUF2059"/>
    <property type="match status" value="1"/>
</dbReference>
<dbReference type="OrthoDB" id="490569at2"/>
<dbReference type="RefSeq" id="WP_013347012.1">
    <property type="nucleotide sequence ID" value="NC_014541.1"/>
</dbReference>
<keyword evidence="1" id="KW-0732">Signal</keyword>
<evidence type="ECO:0000259" key="2">
    <source>
        <dbReference type="Pfam" id="PF09832"/>
    </source>
</evidence>
<organism evidence="3 4">
    <name type="scientific">Ferrimonas balearica (strain DSM 9799 / CCM 4581 / KCTC 23876 / PAT)</name>
    <dbReference type="NCBI Taxonomy" id="550540"/>
    <lineage>
        <taxon>Bacteria</taxon>
        <taxon>Pseudomonadati</taxon>
        <taxon>Pseudomonadota</taxon>
        <taxon>Gammaproteobacteria</taxon>
        <taxon>Alteromonadales</taxon>
        <taxon>Ferrimonadaceae</taxon>
        <taxon>Ferrimonas</taxon>
    </lineage>
</organism>
<dbReference type="Proteomes" id="UP000006683">
    <property type="component" value="Chromosome"/>
</dbReference>
<evidence type="ECO:0000256" key="1">
    <source>
        <dbReference type="SAM" id="SignalP"/>
    </source>
</evidence>
<reference evidence="3 4" key="1">
    <citation type="journal article" date="2010" name="Stand. Genomic Sci.">
        <title>Complete genome sequence of Ferrimonas balearica type strain (PAT).</title>
        <authorList>
            <person name="Nolan M."/>
            <person name="Sikorski J."/>
            <person name="Davenport K."/>
            <person name="Lucas S."/>
            <person name="Glavina Del Rio T."/>
            <person name="Tice H."/>
            <person name="Cheng J."/>
            <person name="Goodwin L."/>
            <person name="Pitluck S."/>
            <person name="Liolios K."/>
            <person name="Ivanova N."/>
            <person name="Mavromatis K."/>
            <person name="Ovchinnikova G."/>
            <person name="Pati A."/>
            <person name="Chen A."/>
            <person name="Palaniappan K."/>
            <person name="Land M."/>
            <person name="Hauser L."/>
            <person name="Chang Y."/>
            <person name="Jeffries C."/>
            <person name="Tapia R."/>
            <person name="Brettin T."/>
            <person name="Detter J."/>
            <person name="Han C."/>
            <person name="Yasawong M."/>
            <person name="Rohde M."/>
            <person name="Tindall B."/>
            <person name="Goker M."/>
            <person name="Woyke T."/>
            <person name="Bristow J."/>
            <person name="Eisen J."/>
            <person name="Markowitz V."/>
            <person name="Hugenholtz P."/>
            <person name="Kyrpides N."/>
            <person name="Klenk H."/>
            <person name="Lapidus A."/>
        </authorList>
    </citation>
    <scope>NUCLEOTIDE SEQUENCE [LARGE SCALE GENOMIC DNA]</scope>
    <source>
        <strain evidence="4">DSM 9799 / CCM 4581 / KCTC 23876 / PAT</strain>
    </source>
</reference>
<dbReference type="AlphaFoldDB" id="E1SN48"/>
<accession>E1SN48</accession>
<evidence type="ECO:0000313" key="4">
    <source>
        <dbReference type="Proteomes" id="UP000006683"/>
    </source>
</evidence>
<protein>
    <recommendedName>
        <fullName evidence="2">DUF2059 domain-containing protein</fullName>
    </recommendedName>
</protein>
<dbReference type="InterPro" id="IPR018637">
    <property type="entry name" value="DUF2059"/>
</dbReference>
<evidence type="ECO:0000313" key="3">
    <source>
        <dbReference type="EMBL" id="ADN77706.1"/>
    </source>
</evidence>
<dbReference type="HOGENOM" id="CLU_107918_2_1_6"/>
<gene>
    <name evidence="3" type="ordered locus">Fbal_3509</name>
</gene>
<proteinExistence type="predicted"/>
<feature type="chain" id="PRO_5003151372" description="DUF2059 domain-containing protein" evidence="1">
    <location>
        <begin position="21"/>
        <end position="153"/>
    </location>
</feature>
<dbReference type="eggNOG" id="COG3184">
    <property type="taxonomic scope" value="Bacteria"/>
</dbReference>
<keyword evidence="4" id="KW-1185">Reference proteome</keyword>
<dbReference type="STRING" id="550540.Fbal_3509"/>
<dbReference type="GeneID" id="67183716"/>
<sequence>MKRILLGALLGAALAMPAYALDEDAVAAARDLLEASRAEQMLDIVTEQIKANILMADPDAGAHAEVISQFFAEHLGYHQLEADLITLYAEAFTTGELRELAHFYRSPVGQKSLDLMPELMQRSNALTMQRLQAALPKLEAELQAIKAEQQAGQ</sequence>
<name>E1SN48_FERBD</name>
<dbReference type="EMBL" id="CP002209">
    <property type="protein sequence ID" value="ADN77706.1"/>
    <property type="molecule type" value="Genomic_DNA"/>
</dbReference>
<feature type="signal peptide" evidence="1">
    <location>
        <begin position="1"/>
        <end position="20"/>
    </location>
</feature>